<reference evidence="2" key="1">
    <citation type="submission" date="2014-12" db="EMBL/GenBank/DDBJ databases">
        <title>Genome Sequence of Valsa Canker Pathogens Uncovers a Specific Adaption of Colonization on Woody Bark.</title>
        <authorList>
            <person name="Yin Z."/>
            <person name="Liu H."/>
            <person name="Gao X."/>
            <person name="Li Z."/>
            <person name="Song N."/>
            <person name="Ke X."/>
            <person name="Dai Q."/>
            <person name="Wu Y."/>
            <person name="Sun Y."/>
            <person name="Xu J.-R."/>
            <person name="Kang Z.K."/>
            <person name="Wang L."/>
            <person name="Huang L."/>
        </authorList>
    </citation>
    <scope>NUCLEOTIDE SEQUENCE [LARGE SCALE GENOMIC DNA]</scope>
    <source>
        <strain evidence="2">03-8</strain>
    </source>
</reference>
<feature type="compositionally biased region" description="Low complexity" evidence="1">
    <location>
        <begin position="403"/>
        <end position="420"/>
    </location>
</feature>
<protein>
    <submittedName>
        <fullName evidence="2">Uncharacterized protein</fullName>
    </submittedName>
</protein>
<feature type="region of interest" description="Disordered" evidence="1">
    <location>
        <begin position="454"/>
        <end position="502"/>
    </location>
</feature>
<feature type="region of interest" description="Disordered" evidence="1">
    <location>
        <begin position="96"/>
        <end position="115"/>
    </location>
</feature>
<feature type="compositionally biased region" description="Polar residues" evidence="1">
    <location>
        <begin position="366"/>
        <end position="392"/>
    </location>
</feature>
<gene>
    <name evidence="2" type="ORF">VM1G_00484</name>
</gene>
<sequence length="1120" mass="124977">MPREELLNRSPIIDLISDSESDPTPLQVVDLTLLDNFDSSIDILSKSNMEVDAQTPSIISGCGQNKSSVVNQAKKPESDDSSSENAMTLSSILARGRKHKHGSNNTRIARPKPDASSLLQAQEGLRSFLGNKTSGPKTNFWTIHTPVSSQPALSQTQPKHKKKDEERKRTSNPIKQANPHILNIDIEEISSHKNKRRRGNKTPDQHGKLNGQRHVRSLSEEALSHKSHAIKTTDPTKLFNTKGNAGDEHTRKRPRLDGLGGATTNGVPQPSPNNYTNHKPPEPDRTVKDHCPGTITSIDVGKDDSTEDSLAGRPREGEIFETAGETNRPDRTNVSNKTSRGNPPPAAFDDLTSETSFSTRRRRIGNTVTTSQPNVTHGRPRSSSPVPGNSSVWRRKRPGENTQPLPSSSRQRPNRRNSGPANSPQPRRVSVESTTEDQWDGIKKVHERSLAEDAKRILSQSTQPNKTAGQKQQRKEETQASNHHVPAEQLPDDPFDSGTSFGVALTTNGVQRALEGYNKSQAGTHEHIDVGGSTVQNLSGGHVRQPEPLPQPKPQSKPSTIKLSTNPVPPEPSQSHASRKETFENAAASFNLLKSQYEKKRNSIILNSVPANFGMPSRASRTQAVHKASYLGRKPRRSAREAENKRMRYRERAIENKRKKLEEEYADEPGPYRETLVNEKLDEYRQKFVENDRKRKAQAESYLTVDFLEDGVGADDDDDADNKRADDGRQHRAPAARRNGAIPASQAMGPNEVMVLYAVYISEPFEEGQNYEDHMQRAAEAFLKKDEANAFAQKLLTGTCSSSSSSRQPVQNPTSVQYDHDVDGLLFGRKRLPDGKVVCCMVEKEKQVFGLLDMSNKWVREEAKDLYRPRYDIFYTNVIPKVFLDKEEEYKKKREEQKAKESAEKEANAKKKPEEGEVQGMEKGREESPWIWNLGDEDEDSNRLFSSTPSPQTEACQGADQEADDENSSQASDHDEDDDDTASVASSATLKPTHPGGALGKLSWADVEYFTIHAASYTDLRLANEEALKVALVIWKPRTSRLDAWTRYDYEVVPSIEEARNDMDLDADRVEIEFEVPEVGGPVDHRPWLFVHSRVYVVESKLEGPRDIACDFVVADGEDE</sequence>
<name>A0A194VMZ3_CYTMA</name>
<feature type="region of interest" description="Disordered" evidence="1">
    <location>
        <begin position="895"/>
        <end position="997"/>
    </location>
</feature>
<dbReference type="EMBL" id="CM003098">
    <property type="protein sequence ID" value="KUI65534.1"/>
    <property type="molecule type" value="Genomic_DNA"/>
</dbReference>
<feature type="region of interest" description="Disordered" evidence="1">
    <location>
        <begin position="710"/>
        <end position="744"/>
    </location>
</feature>
<feature type="compositionally biased region" description="Polar residues" evidence="1">
    <location>
        <begin position="332"/>
        <end position="341"/>
    </location>
</feature>
<evidence type="ECO:0000313" key="3">
    <source>
        <dbReference type="Proteomes" id="UP000078559"/>
    </source>
</evidence>
<feature type="compositionally biased region" description="Basic and acidic residues" evidence="1">
    <location>
        <begin position="721"/>
        <end position="730"/>
    </location>
</feature>
<feature type="compositionally biased region" description="Acidic residues" evidence="1">
    <location>
        <begin position="710"/>
        <end position="720"/>
    </location>
</feature>
<feature type="compositionally biased region" description="Polar residues" evidence="1">
    <location>
        <begin position="233"/>
        <end position="243"/>
    </location>
</feature>
<feature type="compositionally biased region" description="Basic and acidic residues" evidence="1">
    <location>
        <begin position="279"/>
        <end position="291"/>
    </location>
</feature>
<evidence type="ECO:0000256" key="1">
    <source>
        <dbReference type="SAM" id="MobiDB-lite"/>
    </source>
</evidence>
<feature type="compositionally biased region" description="Polar residues" evidence="1">
    <location>
        <begin position="943"/>
        <end position="955"/>
    </location>
</feature>
<organism evidence="2 3">
    <name type="scientific">Cytospora mali</name>
    <name type="common">Apple Valsa canker fungus</name>
    <name type="synonym">Valsa mali</name>
    <dbReference type="NCBI Taxonomy" id="578113"/>
    <lineage>
        <taxon>Eukaryota</taxon>
        <taxon>Fungi</taxon>
        <taxon>Dikarya</taxon>
        <taxon>Ascomycota</taxon>
        <taxon>Pezizomycotina</taxon>
        <taxon>Sordariomycetes</taxon>
        <taxon>Sordariomycetidae</taxon>
        <taxon>Diaporthales</taxon>
        <taxon>Cytosporaceae</taxon>
        <taxon>Cytospora</taxon>
    </lineage>
</organism>
<keyword evidence="3" id="KW-1185">Reference proteome</keyword>
<dbReference type="OrthoDB" id="5238220at2759"/>
<feature type="region of interest" description="Disordered" evidence="1">
    <location>
        <begin position="140"/>
        <end position="442"/>
    </location>
</feature>
<evidence type="ECO:0000313" key="2">
    <source>
        <dbReference type="EMBL" id="KUI65534.1"/>
    </source>
</evidence>
<dbReference type="AlphaFoldDB" id="A0A194VMZ3"/>
<dbReference type="Proteomes" id="UP000078559">
    <property type="component" value="Chromosome 1"/>
</dbReference>
<feature type="compositionally biased region" description="Polar residues" evidence="1">
    <location>
        <begin position="264"/>
        <end position="277"/>
    </location>
</feature>
<accession>A0A194VMZ3</accession>
<feature type="compositionally biased region" description="Polar residues" evidence="1">
    <location>
        <begin position="458"/>
        <end position="471"/>
    </location>
</feature>
<feature type="region of interest" description="Disordered" evidence="1">
    <location>
        <begin position="64"/>
        <end position="86"/>
    </location>
</feature>
<feature type="compositionally biased region" description="Polar residues" evidence="1">
    <location>
        <begin position="140"/>
        <end position="157"/>
    </location>
</feature>
<feature type="compositionally biased region" description="Basic and acidic residues" evidence="1">
    <location>
        <begin position="895"/>
        <end position="928"/>
    </location>
</feature>
<feature type="region of interest" description="Disordered" evidence="1">
    <location>
        <begin position="522"/>
        <end position="579"/>
    </location>
</feature>
<proteinExistence type="predicted"/>